<sequence>MPDTIIFYDIPSILPGNAWSPNTWKVRYALNFKGLPYKTEWIEYPDIKAKCLEIGIKPTGTNTDGSPYYSLPAIYDPNTKTAIADSYDIVLYLERTYPDTPRVMPNGTEALQSFPLYFYALGADTPLWRFTIPGTPAILNPRSKEYFIFTRERDYKSKLEDLALRGAEAEKEWKRIEEAYNKLDGFYQLSGGPYIMGETLSYLDIMLASWSLWIRFIHGENSDKWRDVISWNQGRWGKLIQSLEKYAAIH</sequence>
<dbReference type="SUPFAM" id="SSF47616">
    <property type="entry name" value="GST C-terminal domain-like"/>
    <property type="match status" value="1"/>
</dbReference>
<evidence type="ECO:0000259" key="2">
    <source>
        <dbReference type="PROSITE" id="PS50404"/>
    </source>
</evidence>
<dbReference type="SUPFAM" id="SSF52833">
    <property type="entry name" value="Thioredoxin-like"/>
    <property type="match status" value="1"/>
</dbReference>
<dbReference type="InterPro" id="IPR054416">
    <property type="entry name" value="GST_UstS-like_C"/>
</dbReference>
<dbReference type="EMBL" id="KZ302085">
    <property type="protein sequence ID" value="PFH47918.1"/>
    <property type="molecule type" value="Genomic_DNA"/>
</dbReference>
<dbReference type="Pfam" id="PF13409">
    <property type="entry name" value="GST_N_2"/>
    <property type="match status" value="1"/>
</dbReference>
<name>A0A2A9NCX3_9AGAR</name>
<dbReference type="InterPro" id="IPR036249">
    <property type="entry name" value="Thioredoxin-like_sf"/>
</dbReference>
<evidence type="ECO:0000313" key="4">
    <source>
        <dbReference type="Proteomes" id="UP000242287"/>
    </source>
</evidence>
<dbReference type="Pfam" id="PF22041">
    <property type="entry name" value="GST_C_7"/>
    <property type="match status" value="1"/>
</dbReference>
<dbReference type="PANTHER" id="PTHR44051:SF8">
    <property type="entry name" value="GLUTATHIONE S-TRANSFERASE GSTA"/>
    <property type="match status" value="1"/>
</dbReference>
<organism evidence="3 4">
    <name type="scientific">Amanita thiersii Skay4041</name>
    <dbReference type="NCBI Taxonomy" id="703135"/>
    <lineage>
        <taxon>Eukaryota</taxon>
        <taxon>Fungi</taxon>
        <taxon>Dikarya</taxon>
        <taxon>Basidiomycota</taxon>
        <taxon>Agaricomycotina</taxon>
        <taxon>Agaricomycetes</taxon>
        <taxon>Agaricomycetidae</taxon>
        <taxon>Agaricales</taxon>
        <taxon>Pluteineae</taxon>
        <taxon>Amanitaceae</taxon>
        <taxon>Amanita</taxon>
    </lineage>
</organism>
<dbReference type="PROSITE" id="PS50404">
    <property type="entry name" value="GST_NTER"/>
    <property type="match status" value="1"/>
</dbReference>
<evidence type="ECO:0000313" key="3">
    <source>
        <dbReference type="EMBL" id="PFH47918.1"/>
    </source>
</evidence>
<dbReference type="Gene3D" id="3.40.30.10">
    <property type="entry name" value="Glutaredoxin"/>
    <property type="match status" value="1"/>
</dbReference>
<comment type="similarity">
    <text evidence="1">Belongs to the GST superfamily.</text>
</comment>
<keyword evidence="4" id="KW-1185">Reference proteome</keyword>
<dbReference type="PANTHER" id="PTHR44051">
    <property type="entry name" value="GLUTATHIONE S-TRANSFERASE-RELATED"/>
    <property type="match status" value="1"/>
</dbReference>
<protein>
    <recommendedName>
        <fullName evidence="2">GST N-terminal domain-containing protein</fullName>
    </recommendedName>
</protein>
<dbReference type="STRING" id="703135.A0A2A9NCX3"/>
<feature type="domain" description="GST N-terminal" evidence="2">
    <location>
        <begin position="10"/>
        <end position="101"/>
    </location>
</feature>
<dbReference type="Gene3D" id="1.20.1050.10">
    <property type="match status" value="1"/>
</dbReference>
<dbReference type="InterPro" id="IPR004045">
    <property type="entry name" value="Glutathione_S-Trfase_N"/>
</dbReference>
<dbReference type="AlphaFoldDB" id="A0A2A9NCX3"/>
<gene>
    <name evidence="3" type="ORF">AMATHDRAFT_151008</name>
</gene>
<dbReference type="OrthoDB" id="4951845at2759"/>
<dbReference type="InterPro" id="IPR036282">
    <property type="entry name" value="Glutathione-S-Trfase_C_sf"/>
</dbReference>
<dbReference type="Proteomes" id="UP000242287">
    <property type="component" value="Unassembled WGS sequence"/>
</dbReference>
<accession>A0A2A9NCX3</accession>
<evidence type="ECO:0000256" key="1">
    <source>
        <dbReference type="ARBA" id="ARBA00007409"/>
    </source>
</evidence>
<proteinExistence type="inferred from homology"/>
<reference evidence="3 4" key="1">
    <citation type="submission" date="2014-02" db="EMBL/GenBank/DDBJ databases">
        <title>Transposable element dynamics among asymbiotic and ectomycorrhizal Amanita fungi.</title>
        <authorList>
            <consortium name="DOE Joint Genome Institute"/>
            <person name="Hess J."/>
            <person name="Skrede I."/>
            <person name="Wolfe B."/>
            <person name="LaButti K."/>
            <person name="Ohm R.A."/>
            <person name="Grigoriev I.V."/>
            <person name="Pringle A."/>
        </authorList>
    </citation>
    <scope>NUCLEOTIDE SEQUENCE [LARGE SCALE GENOMIC DNA]</scope>
    <source>
        <strain evidence="3 4">SKay4041</strain>
    </source>
</reference>